<organism evidence="2 3">
    <name type="scientific">Allacma fusca</name>
    <dbReference type="NCBI Taxonomy" id="39272"/>
    <lineage>
        <taxon>Eukaryota</taxon>
        <taxon>Metazoa</taxon>
        <taxon>Ecdysozoa</taxon>
        <taxon>Arthropoda</taxon>
        <taxon>Hexapoda</taxon>
        <taxon>Collembola</taxon>
        <taxon>Symphypleona</taxon>
        <taxon>Sminthuridae</taxon>
        <taxon>Allacma</taxon>
    </lineage>
</organism>
<name>A0A8J2PB70_9HEXA</name>
<evidence type="ECO:0000313" key="2">
    <source>
        <dbReference type="EMBL" id="CAG7730566.1"/>
    </source>
</evidence>
<proteinExistence type="predicted"/>
<comment type="caution">
    <text evidence="2">The sequence shown here is derived from an EMBL/GenBank/DDBJ whole genome shotgun (WGS) entry which is preliminary data.</text>
</comment>
<dbReference type="AlphaFoldDB" id="A0A8J2PB70"/>
<sequence length="210" mass="23570">MKVIILLAICFTAALAVPVTRTTARVNPLLEFTGRFQPRLKALNVPHLISKLLENPPGIKEVWEQFESSLYEISDIIDALPSQLVPFIRDNDLKVDLEEKLPSIAELAAQTAYKDTEDYIAFWKSYYEDYIGVPYPLETIIEDFIMVGSVFTAFDLPYVNIRETGKLINERNTEAGKEFEAIITNAVEGGIAAVDKFMTKVEEAYNGAAN</sequence>
<keyword evidence="1" id="KW-0732">Signal</keyword>
<dbReference type="Proteomes" id="UP000708208">
    <property type="component" value="Unassembled WGS sequence"/>
</dbReference>
<reference evidence="2" key="1">
    <citation type="submission" date="2021-06" db="EMBL/GenBank/DDBJ databases">
        <authorList>
            <person name="Hodson N. C."/>
            <person name="Mongue J. A."/>
            <person name="Jaron S. K."/>
        </authorList>
    </citation>
    <scope>NUCLEOTIDE SEQUENCE</scope>
</reference>
<accession>A0A8J2PB70</accession>
<protein>
    <submittedName>
        <fullName evidence="2">Uncharacterized protein</fullName>
    </submittedName>
</protein>
<keyword evidence="3" id="KW-1185">Reference proteome</keyword>
<feature type="signal peptide" evidence="1">
    <location>
        <begin position="1"/>
        <end position="16"/>
    </location>
</feature>
<dbReference type="EMBL" id="CAJVCH010196617">
    <property type="protein sequence ID" value="CAG7730566.1"/>
    <property type="molecule type" value="Genomic_DNA"/>
</dbReference>
<gene>
    <name evidence="2" type="ORF">AFUS01_LOCUS19198</name>
</gene>
<evidence type="ECO:0000313" key="3">
    <source>
        <dbReference type="Proteomes" id="UP000708208"/>
    </source>
</evidence>
<feature type="chain" id="PRO_5035266590" evidence="1">
    <location>
        <begin position="17"/>
        <end position="210"/>
    </location>
</feature>
<evidence type="ECO:0000256" key="1">
    <source>
        <dbReference type="SAM" id="SignalP"/>
    </source>
</evidence>